<name>X1HJG4_9ZZZZ</name>
<protein>
    <submittedName>
        <fullName evidence="1">Uncharacterized protein</fullName>
    </submittedName>
</protein>
<reference evidence="1" key="1">
    <citation type="journal article" date="2014" name="Front. Microbiol.">
        <title>High frequency of phylogenetically diverse reductive dehalogenase-homologous genes in deep subseafloor sedimentary metagenomes.</title>
        <authorList>
            <person name="Kawai M."/>
            <person name="Futagami T."/>
            <person name="Toyoda A."/>
            <person name="Takaki Y."/>
            <person name="Nishi S."/>
            <person name="Hori S."/>
            <person name="Arai W."/>
            <person name="Tsubouchi T."/>
            <person name="Morono Y."/>
            <person name="Uchiyama I."/>
            <person name="Ito T."/>
            <person name="Fujiyama A."/>
            <person name="Inagaki F."/>
            <person name="Takami H."/>
        </authorList>
    </citation>
    <scope>NUCLEOTIDE SEQUENCE</scope>
    <source>
        <strain evidence="1">Expedition CK06-06</strain>
    </source>
</reference>
<organism evidence="1">
    <name type="scientific">marine sediment metagenome</name>
    <dbReference type="NCBI Taxonomy" id="412755"/>
    <lineage>
        <taxon>unclassified sequences</taxon>
        <taxon>metagenomes</taxon>
        <taxon>ecological metagenomes</taxon>
    </lineage>
</organism>
<dbReference type="AlphaFoldDB" id="X1HJG4"/>
<sequence length="251" mass="28422">MGVYTDITRITAPSSAAPGERVAVTVKVKNIDDYWDHVIKLIVVFYDVYGEMDSFISEVVIIRSLETHSFSGSFTMPNRDTVIDAFTYYPIGKEWIFDDRRSKNISLAEVVEPYAGTISKKQLEYDESRASIPAYNVPQGERGLVHIWGRNNMSSNQKMGISWSITDPDGIVVEEYSYWELFWTGPGNTQEFIGDRFDMNKAGYWLILVHLMMNPADPVIVDSYNGYLCTVAAAVPEPEFAGFGVTEYTKR</sequence>
<evidence type="ECO:0000313" key="1">
    <source>
        <dbReference type="EMBL" id="GAH57205.1"/>
    </source>
</evidence>
<accession>X1HJG4</accession>
<gene>
    <name evidence="1" type="ORF">S03H2_34625</name>
</gene>
<dbReference type="EMBL" id="BARU01021143">
    <property type="protein sequence ID" value="GAH57205.1"/>
    <property type="molecule type" value="Genomic_DNA"/>
</dbReference>
<comment type="caution">
    <text evidence="1">The sequence shown here is derived from an EMBL/GenBank/DDBJ whole genome shotgun (WGS) entry which is preliminary data.</text>
</comment>
<proteinExistence type="predicted"/>